<organism evidence="2 3">
    <name type="scientific">Folsomia candida</name>
    <name type="common">Springtail</name>
    <dbReference type="NCBI Taxonomy" id="158441"/>
    <lineage>
        <taxon>Eukaryota</taxon>
        <taxon>Metazoa</taxon>
        <taxon>Ecdysozoa</taxon>
        <taxon>Arthropoda</taxon>
        <taxon>Hexapoda</taxon>
        <taxon>Collembola</taxon>
        <taxon>Entomobryomorpha</taxon>
        <taxon>Isotomoidea</taxon>
        <taxon>Isotomidae</taxon>
        <taxon>Proisotominae</taxon>
        <taxon>Folsomia</taxon>
    </lineage>
</organism>
<evidence type="ECO:0000256" key="1">
    <source>
        <dbReference type="SAM" id="Phobius"/>
    </source>
</evidence>
<sequence>MALYSDGIILLMAFVLNMAGREFKKLITGAGKSYADCDAILNNFAAIKAFASLINSAMSTITLIYIGEYLFYYSAHFNEIFQFGNIHENSRKLIFLLNIFFTLYFSGDFCKRVEDAMLSWISSVTESGMSDALFSRGRVAILISEAKSHIFGFSGSIFVLDYAAMLNVRNYTRNSSSNKMKKQFIIPKTFLVEAETPMTLIQEGIEVLFTIFFKFGYYLLISPFKIVKIPSDKSLPTYKLHTAKVQQFFCAISHALLIFQYFSEARKFILSNSWSTVLPAKYFDACGTLAKFFYKIIIVRVFWKDSHKFVQLANFILQNSDLFIFKNQNIRKLKIFIYTFCIFITINATFDMIAQVSVVNQGICLDWIIRRFVAVGRFNFFETEVNNKLIAPTWDEINAFDMVRGFLAFAGICFRQRMAYFSDGIILVMAIVLNVAGKRFKELVDEISQKNVKSYADPELVLQNFSTIKVLSSQINSAMSKIVLIYIGEYLFYYSAHFNDIFEVADVMESFRKSMFLLNVCASLYFSGDCCKRVEDAMLSWLSSFTESGMSNSFLSSGRVAILIDEAKSHIVGFTGGIFVLDYTAIFNFLATMITYWVVCSTSGEKQQI</sequence>
<keyword evidence="3" id="KW-1185">Reference proteome</keyword>
<feature type="transmembrane region" description="Helical" evidence="1">
    <location>
        <begin position="150"/>
        <end position="168"/>
    </location>
</feature>
<protein>
    <submittedName>
        <fullName evidence="2">Uncharacterized protein</fullName>
    </submittedName>
</protein>
<keyword evidence="1" id="KW-0472">Membrane</keyword>
<dbReference type="EMBL" id="LNIX01000019">
    <property type="protein sequence ID" value="OXA44749.1"/>
    <property type="molecule type" value="Genomic_DNA"/>
</dbReference>
<keyword evidence="1" id="KW-1133">Transmembrane helix</keyword>
<dbReference type="OMA" id="STITLIY"/>
<name>A0A226DHU5_FOLCA</name>
<dbReference type="AlphaFoldDB" id="A0A226DHU5"/>
<evidence type="ECO:0000313" key="2">
    <source>
        <dbReference type="EMBL" id="OXA44749.1"/>
    </source>
</evidence>
<feature type="transmembrane region" description="Helical" evidence="1">
    <location>
        <begin position="335"/>
        <end position="354"/>
    </location>
</feature>
<accession>A0A226DHU5</accession>
<gene>
    <name evidence="2" type="ORF">Fcan01_20529</name>
</gene>
<feature type="transmembrane region" description="Helical" evidence="1">
    <location>
        <begin position="93"/>
        <end position="110"/>
    </location>
</feature>
<dbReference type="Proteomes" id="UP000198287">
    <property type="component" value="Unassembled WGS sequence"/>
</dbReference>
<reference evidence="2 3" key="1">
    <citation type="submission" date="2015-12" db="EMBL/GenBank/DDBJ databases">
        <title>The genome of Folsomia candida.</title>
        <authorList>
            <person name="Faddeeva A."/>
            <person name="Derks M.F."/>
            <person name="Anvar Y."/>
            <person name="Smit S."/>
            <person name="Van Straalen N."/>
            <person name="Roelofs D."/>
        </authorList>
    </citation>
    <scope>NUCLEOTIDE SEQUENCE [LARGE SCALE GENOMIC DNA]</scope>
    <source>
        <strain evidence="2 3">VU population</strain>
        <tissue evidence="2">Whole body</tissue>
    </source>
</reference>
<feature type="transmembrane region" description="Helical" evidence="1">
    <location>
        <begin position="50"/>
        <end position="73"/>
    </location>
</feature>
<proteinExistence type="predicted"/>
<comment type="caution">
    <text evidence="2">The sequence shown here is derived from an EMBL/GenBank/DDBJ whole genome shotgun (WGS) entry which is preliminary data.</text>
</comment>
<evidence type="ECO:0000313" key="3">
    <source>
        <dbReference type="Proteomes" id="UP000198287"/>
    </source>
</evidence>
<keyword evidence="1" id="KW-0812">Transmembrane</keyword>